<keyword evidence="3" id="KW-0596">Phosphopantetheine</keyword>
<evidence type="ECO:0000256" key="9">
    <source>
        <dbReference type="ARBA" id="ARBA00054155"/>
    </source>
</evidence>
<evidence type="ECO:0000256" key="6">
    <source>
        <dbReference type="ARBA" id="ARBA00022857"/>
    </source>
</evidence>
<dbReference type="CDD" id="cd05195">
    <property type="entry name" value="enoyl_red"/>
    <property type="match status" value="1"/>
</dbReference>
<dbReference type="InterPro" id="IPR029063">
    <property type="entry name" value="SAM-dependent_MTases_sf"/>
</dbReference>
<feature type="region of interest" description="N-terminal hotdog fold" evidence="10">
    <location>
        <begin position="900"/>
        <end position="1019"/>
    </location>
</feature>
<dbReference type="PANTHER" id="PTHR43775:SF37">
    <property type="entry name" value="SI:DKEY-61P9.11"/>
    <property type="match status" value="1"/>
</dbReference>
<feature type="active site" description="Proton acceptor; for dehydratase activity" evidence="10">
    <location>
        <position position="929"/>
    </location>
</feature>
<dbReference type="PROSITE" id="PS52019">
    <property type="entry name" value="PKS_MFAS_DH"/>
    <property type="match status" value="1"/>
</dbReference>
<evidence type="ECO:0000256" key="8">
    <source>
        <dbReference type="ARBA" id="ARBA00023315"/>
    </source>
</evidence>
<dbReference type="Pfam" id="PF02801">
    <property type="entry name" value="Ketoacyl-synt_C"/>
    <property type="match status" value="1"/>
</dbReference>
<dbReference type="PROSITE" id="PS00606">
    <property type="entry name" value="KS3_1"/>
    <property type="match status" value="1"/>
</dbReference>
<reference evidence="14 15" key="1">
    <citation type="submission" date="2018-05" db="EMBL/GenBank/DDBJ databases">
        <title>Leucothrix arctica sp. nov., isolated from Arctic seawater.</title>
        <authorList>
            <person name="Choi A."/>
            <person name="Baek K."/>
        </authorList>
    </citation>
    <scope>NUCLEOTIDE SEQUENCE [LARGE SCALE GENOMIC DNA]</scope>
    <source>
        <strain evidence="14 15">IMCC9719</strain>
    </source>
</reference>
<dbReference type="PANTHER" id="PTHR43775">
    <property type="entry name" value="FATTY ACID SYNTHASE"/>
    <property type="match status" value="1"/>
</dbReference>
<dbReference type="Gene3D" id="3.40.366.10">
    <property type="entry name" value="Malonyl-Coenzyme A Acyl Carrier Protein, domain 2"/>
    <property type="match status" value="1"/>
</dbReference>
<dbReference type="InterPro" id="IPR009081">
    <property type="entry name" value="PP-bd_ACP"/>
</dbReference>
<evidence type="ECO:0000256" key="5">
    <source>
        <dbReference type="ARBA" id="ARBA00022679"/>
    </source>
</evidence>
<dbReference type="InterPro" id="IPR020807">
    <property type="entry name" value="PKS_DH"/>
</dbReference>
<dbReference type="Gene3D" id="1.10.1200.10">
    <property type="entry name" value="ACP-like"/>
    <property type="match status" value="1"/>
</dbReference>
<dbReference type="GO" id="GO:0004315">
    <property type="term" value="F:3-oxoacyl-[acyl-carrier-protein] synthase activity"/>
    <property type="evidence" value="ECO:0007669"/>
    <property type="project" value="InterPro"/>
</dbReference>
<evidence type="ECO:0000259" key="12">
    <source>
        <dbReference type="PROSITE" id="PS52004"/>
    </source>
</evidence>
<dbReference type="SUPFAM" id="SSF47336">
    <property type="entry name" value="ACP-like"/>
    <property type="match status" value="1"/>
</dbReference>
<feature type="domain" description="Carrier" evidence="11">
    <location>
        <begin position="2399"/>
        <end position="2476"/>
    </location>
</feature>
<evidence type="ECO:0000259" key="13">
    <source>
        <dbReference type="PROSITE" id="PS52019"/>
    </source>
</evidence>
<dbReference type="InterPro" id="IPR020841">
    <property type="entry name" value="PKS_Beta-ketoAc_synthase_dom"/>
</dbReference>
<dbReference type="Pfam" id="PF14765">
    <property type="entry name" value="PS-DH"/>
    <property type="match status" value="1"/>
</dbReference>
<feature type="active site" description="Proton donor; for dehydratase activity" evidence="10">
    <location>
        <position position="1094"/>
    </location>
</feature>
<dbReference type="RefSeq" id="WP_109824032.1">
    <property type="nucleotide sequence ID" value="NZ_QGKL01000037.1"/>
</dbReference>
<dbReference type="InterPro" id="IPR016035">
    <property type="entry name" value="Acyl_Trfase/lysoPLipase"/>
</dbReference>
<comment type="similarity">
    <text evidence="2">Belongs to the short-chain dehydrogenases/reductases (SDR) family.</text>
</comment>
<dbReference type="PROSITE" id="PS50075">
    <property type="entry name" value="CARRIER"/>
    <property type="match status" value="1"/>
</dbReference>
<keyword evidence="4" id="KW-0597">Phosphoprotein</keyword>
<dbReference type="SMART" id="SM00823">
    <property type="entry name" value="PKS_PP"/>
    <property type="match status" value="1"/>
</dbReference>
<keyword evidence="8" id="KW-0012">Acyltransferase</keyword>
<dbReference type="InterPro" id="IPR036291">
    <property type="entry name" value="NAD(P)-bd_dom_sf"/>
</dbReference>
<dbReference type="InterPro" id="IPR018201">
    <property type="entry name" value="Ketoacyl_synth_AS"/>
</dbReference>
<proteinExistence type="inferred from homology"/>
<dbReference type="SMART" id="SM00825">
    <property type="entry name" value="PKS_KS"/>
    <property type="match status" value="1"/>
</dbReference>
<dbReference type="GO" id="GO:0016491">
    <property type="term" value="F:oxidoreductase activity"/>
    <property type="evidence" value="ECO:0007669"/>
    <property type="project" value="InterPro"/>
</dbReference>
<comment type="caution">
    <text evidence="14">The sequence shown here is derived from an EMBL/GenBank/DDBJ whole genome shotgun (WGS) entry which is preliminary data.</text>
</comment>
<dbReference type="Pfam" id="PF08240">
    <property type="entry name" value="ADH_N"/>
    <property type="match status" value="1"/>
</dbReference>
<dbReference type="Pfam" id="PF00550">
    <property type="entry name" value="PP-binding"/>
    <property type="match status" value="1"/>
</dbReference>
<comment type="pathway">
    <text evidence="1">Lipid metabolism; fatty acid biosynthesis.</text>
</comment>
<comment type="function">
    <text evidence="9">Involved in production of the polyketide antibiotic thailandamide.</text>
</comment>
<dbReference type="PROSITE" id="PS52004">
    <property type="entry name" value="KS3_2"/>
    <property type="match status" value="1"/>
</dbReference>
<dbReference type="FunFam" id="3.40.50.720:FF:000209">
    <property type="entry name" value="Polyketide synthase Pks12"/>
    <property type="match status" value="1"/>
</dbReference>
<dbReference type="Pfam" id="PF16197">
    <property type="entry name" value="KAsynt_C_assoc"/>
    <property type="match status" value="1"/>
</dbReference>
<dbReference type="Gene3D" id="3.30.70.3290">
    <property type="match status" value="1"/>
</dbReference>
<dbReference type="Gene3D" id="3.90.180.10">
    <property type="entry name" value="Medium-chain alcohol dehydrogenases, catalytic domain"/>
    <property type="match status" value="1"/>
</dbReference>
<dbReference type="GO" id="GO:0031177">
    <property type="term" value="F:phosphopantetheine binding"/>
    <property type="evidence" value="ECO:0007669"/>
    <property type="project" value="InterPro"/>
</dbReference>
<evidence type="ECO:0000256" key="3">
    <source>
        <dbReference type="ARBA" id="ARBA00022450"/>
    </source>
</evidence>
<dbReference type="CDD" id="cd00833">
    <property type="entry name" value="PKS"/>
    <property type="match status" value="1"/>
</dbReference>
<evidence type="ECO:0000256" key="7">
    <source>
        <dbReference type="ARBA" id="ARBA00023268"/>
    </source>
</evidence>
<evidence type="ECO:0000256" key="1">
    <source>
        <dbReference type="ARBA" id="ARBA00005194"/>
    </source>
</evidence>
<dbReference type="SUPFAM" id="SSF50129">
    <property type="entry name" value="GroES-like"/>
    <property type="match status" value="1"/>
</dbReference>
<evidence type="ECO:0000259" key="11">
    <source>
        <dbReference type="PROSITE" id="PS50075"/>
    </source>
</evidence>
<dbReference type="SMART" id="SM00827">
    <property type="entry name" value="PKS_AT"/>
    <property type="match status" value="1"/>
</dbReference>
<dbReference type="InterPro" id="IPR016036">
    <property type="entry name" value="Malonyl_transacylase_ACP-bd"/>
</dbReference>
<keyword evidence="6" id="KW-0521">NADP</keyword>
<accession>A0A317CFC2</accession>
<dbReference type="InterPro" id="IPR036736">
    <property type="entry name" value="ACP-like_sf"/>
</dbReference>
<organism evidence="14 15">
    <name type="scientific">Leucothrix arctica</name>
    <dbReference type="NCBI Taxonomy" id="1481894"/>
    <lineage>
        <taxon>Bacteria</taxon>
        <taxon>Pseudomonadati</taxon>
        <taxon>Pseudomonadota</taxon>
        <taxon>Gammaproteobacteria</taxon>
        <taxon>Thiotrichales</taxon>
        <taxon>Thiotrichaceae</taxon>
        <taxon>Leucothrix</taxon>
    </lineage>
</organism>
<dbReference type="GO" id="GO:0006633">
    <property type="term" value="P:fatty acid biosynthetic process"/>
    <property type="evidence" value="ECO:0007669"/>
    <property type="project" value="UniProtKB-UniPathway"/>
</dbReference>
<dbReference type="OrthoDB" id="9778690at2"/>
<gene>
    <name evidence="14" type="ORF">DKT75_13835</name>
</gene>
<dbReference type="Gene3D" id="3.40.50.720">
    <property type="entry name" value="NAD(P)-binding Rossmann-like Domain"/>
    <property type="match status" value="3"/>
</dbReference>
<feature type="domain" description="PKS/mFAS DH" evidence="13">
    <location>
        <begin position="900"/>
        <end position="1180"/>
    </location>
</feature>
<dbReference type="EMBL" id="QGKL01000037">
    <property type="protein sequence ID" value="PWQ95010.1"/>
    <property type="molecule type" value="Genomic_DNA"/>
</dbReference>
<dbReference type="SUPFAM" id="SSF52151">
    <property type="entry name" value="FabD/lysophospholipase-like"/>
    <property type="match status" value="1"/>
</dbReference>
<dbReference type="GO" id="GO:0004312">
    <property type="term" value="F:fatty acid synthase activity"/>
    <property type="evidence" value="ECO:0007669"/>
    <property type="project" value="TreeGrafter"/>
</dbReference>
<dbReference type="InterPro" id="IPR011032">
    <property type="entry name" value="GroES-like_sf"/>
</dbReference>
<dbReference type="InterPro" id="IPR013154">
    <property type="entry name" value="ADH-like_N"/>
</dbReference>
<dbReference type="InterPro" id="IPR042104">
    <property type="entry name" value="PKS_dehydratase_sf"/>
</dbReference>
<dbReference type="SMART" id="SM00829">
    <property type="entry name" value="PKS_ER"/>
    <property type="match status" value="1"/>
</dbReference>
<dbReference type="InterPro" id="IPR032821">
    <property type="entry name" value="PKS_assoc"/>
</dbReference>
<dbReference type="InterPro" id="IPR014031">
    <property type="entry name" value="Ketoacyl_synth_C"/>
</dbReference>
<dbReference type="InterPro" id="IPR014030">
    <property type="entry name" value="Ketoacyl_synth_N"/>
</dbReference>
<dbReference type="InterPro" id="IPR050091">
    <property type="entry name" value="PKS_NRPS_Biosynth_Enz"/>
</dbReference>
<keyword evidence="5" id="KW-0808">Transferase</keyword>
<dbReference type="Pfam" id="PF08659">
    <property type="entry name" value="KR"/>
    <property type="match status" value="1"/>
</dbReference>
<dbReference type="Gene3D" id="3.40.47.10">
    <property type="match status" value="1"/>
</dbReference>
<sequence>MIKNDKQIAIIGMACRLPGSIKTPENYWSVLSQGQDVVTEISDDRWGTEFYSHGNKKEPGKSYTFAAGVLDAVDQFDAAFFGISPREAEQMDPQQRLLLELAWEAIEESRISIDTLKGTDCAVYMGIASNDYAHRRTDDLASLDAYTMTGNTASVASNRISYNFNLQGPSVSVDTACSSSLVAVHQACQSIWTGEASTALCGGINMLLHPFPFIGFSKASMLSPDGRCKAFDNDGNGYVRAEGAGIFLLKPLAQAEADGDHIHAVIINSGVNCDGSTSGITVPSMETQSALLDKIYSDAGVAASDLSYLEAHGTGTAVGDPLEANSLGQSIGVHRKPENPLLIGSAKTNLGHLETASGMAGLLKAVLTLKNRAIPASLHFNKPNENIDFTALNLRVVTELTPLPEQEKPHLVGINSFGFGGANAHVLIEEYKPQTIDQASPDTISNLTPPLILSARAPEALSNVAEQYLAHLKLNTNNYYATAYSAFKYRSMHTHTMAVYGENPDQLIEQLEQYTTNGTAKKVITNNYSSDTKLAFVFTGNGCQWQGMGQALYQSNTSFKAIFDKVSVLLNELSADYSLEEELLRAKDTSQLDLTEIAQPLLFAIQVGIVEFFSDNGISADAVIGHSVGEVAAAWTAGALSLEQAVRVIHFRSQAQGLTKGTGRMAAVGLGNIALAGLLQTLDLNESIEIAGDNSPNNSTISGKLEDLLTLQTAVEAQGSFYRVLDLDYAFHSTAMDEIESNILTSLSELTPEPTKLPYISTVTGKELSGEKLTANYWWDNIRQPVQFNQGITQLAEQGFDTFIEIGAHPILRAYVSDCLTNAGKKGTVIGSLKRKHDSEEHLYQNTLKLILSGVTLDSTKLFPVTVPSVALPPYPWQRQRYWYPLTSEGYDLVNRKREHPLLGYRLKDSDIIWENNLDTTELPYLADHVVDDAIVLPAAAFIEMAIAASALWCKSETHHIEMVEIPVPILLEEGTAKKVRFHLDPSDGSFRVTSRDRLSKDEWTQNATGRLLKHSFKKPKVVSLNNDLLSDSNRILGEEHYTLAETVGLKYGPNFQAVTSVNANTLSALAELTLPEALESDLESYHLHPSLLDSGFQVLVDICRSAILSGINEALIPIQVGSLHLLKSHAGSIKQVLIEVVRRSPRSLVANFYLLDGNSETVVILEKCRFRQIQFKSALPKKINQYQYKTKLLPHQKHPVATPSVDVDSLVKSTQLALDKSDLATLRNKHFNEYSLLIDMMASSYAFDAINNVTNKGSISLSEAKETLDDALHPLFNRLLAILEENDLVAINGDYANLQAEELAEANDIWQYIYQAAPTYLPELLVLSQCGEQLTEVLTGELTGQAVLSPEKSSLLEQLFEGAPSYAPFNQALLTSVESLLEQFDSQQLCRVLVISDYPDQLTHNLLSLLNNQAFELTVAYADESKLGSLTRLFETSDSAQTMVLNINDIDIETAPQDIDLIISSHVLHKLDNRSAGLKKVSTLLNTNGQLFALERAPDRFTDLTFGTSPEWWGTDHSRLMTASDWSQQLSDSNFIEATSLEDSFSDNQQGVFLLFATKGEQQEPEFVEEVSATQEHWLVINPVEMFDAKNSIALPSSVNIKASHAKHGSGFEEISSTDFICNMESVADYSQLLSCNNYDRVIYLATACKDDLLTPMHRIHPLLGVLESLEDIPQLVIVTSGAATAISVKAEPMFEPKSSTMWGFGRVIMNEYPDLRCRLIDTGRHVLSEPELNFAQEVLNDDGNDEVMLSAKGRHVLRMQQTDFSEAHTKESTLPASLDFKVPGSFKNLYWRAQSESRLGEDQIEIRPIASGLNFRDIMYAMGLLSDEAVENGFAGPTLGMETAGIVTKIGASVTEFAIGDEVLGFAPACFSNRVITGTTATAHKPKDWSFEEAATVPTTFFTVYYAFVHLAQLQEGEKVLIHGASGGVGIAAVQLALHLGAEVFAAAGTPEKRAFVKNIGAHHVLDSRSLSFENDIFEITEGEGIDVVLNSVYGEAVNRNLSILKPFGRFLELGKRDFYENSRIGLRPFRNNITYFGIDADQLLTEKASLAKRLFKDLMVLFEEKEIHPLPHRVFDANRIQDAFSYMQQSRQIGKVILRLPESLPVETRLTTQTLALDESATYIVTGGLSGFGLTTAQWLASKGAKHLTLLGRKGPVTEESLEAITKFEAAGITVYSPACDVTNESQLKAVFTNLTTNEIRVGGVVHAATVFDDALIRNMTTEQLDNVIGAKAAGAWNLHEQTKDLQLDFFVLYSSATTLFGNPGQANYVAANYMLENLALYRRQLGLTACYAAWGAISDVGFLARNKDTQDSLVSRFGGEALISKEALAELEKLILDPEQPGNAYINFDWKAIKRTMPSAKSPKFTQQNNWLDRHTSNDDGDDFFTHIEGMSEEEVQALIATMLTREISQILRLPMDKINPASPIYDLGMDSLMGMELLLAIEERFKTKLPLMSLTEGGSINKISEKIYSKINDAAKPEVDETMVNLASKHGTAISQDDLANITRTPDSDE</sequence>
<dbReference type="SUPFAM" id="SSF53901">
    <property type="entry name" value="Thiolase-like"/>
    <property type="match status" value="1"/>
</dbReference>
<feature type="region of interest" description="C-terminal hotdog fold" evidence="10">
    <location>
        <begin position="1033"/>
        <end position="1180"/>
    </location>
</feature>
<dbReference type="InterPro" id="IPR049551">
    <property type="entry name" value="PKS_DH_C"/>
</dbReference>
<keyword evidence="7" id="KW-0511">Multifunctional enzyme</keyword>
<dbReference type="Proteomes" id="UP000245506">
    <property type="component" value="Unassembled WGS sequence"/>
</dbReference>
<feature type="domain" description="Ketosynthase family 3 (KS3)" evidence="12">
    <location>
        <begin position="5"/>
        <end position="430"/>
    </location>
</feature>
<dbReference type="InterPro" id="IPR013149">
    <property type="entry name" value="ADH-like_C"/>
</dbReference>
<dbReference type="InterPro" id="IPR020843">
    <property type="entry name" value="ER"/>
</dbReference>
<keyword evidence="15" id="KW-1185">Reference proteome</keyword>
<evidence type="ECO:0000256" key="10">
    <source>
        <dbReference type="PROSITE-ProRule" id="PRU01363"/>
    </source>
</evidence>
<dbReference type="Pfam" id="PF00109">
    <property type="entry name" value="ketoacyl-synt"/>
    <property type="match status" value="1"/>
</dbReference>
<evidence type="ECO:0000256" key="4">
    <source>
        <dbReference type="ARBA" id="ARBA00022553"/>
    </source>
</evidence>
<dbReference type="InterPro" id="IPR049900">
    <property type="entry name" value="PKS_mFAS_DH"/>
</dbReference>
<dbReference type="SUPFAM" id="SSF51735">
    <property type="entry name" value="NAD(P)-binding Rossmann-fold domains"/>
    <property type="match status" value="3"/>
</dbReference>
<dbReference type="InterPro" id="IPR049552">
    <property type="entry name" value="PKS_DH_N"/>
</dbReference>
<name>A0A317CFC2_9GAMM</name>
<dbReference type="Pfam" id="PF00107">
    <property type="entry name" value="ADH_zinc_N"/>
    <property type="match status" value="1"/>
</dbReference>
<dbReference type="InterPro" id="IPR057326">
    <property type="entry name" value="KR_dom"/>
</dbReference>
<evidence type="ECO:0000313" key="15">
    <source>
        <dbReference type="Proteomes" id="UP000245506"/>
    </source>
</evidence>
<evidence type="ECO:0000256" key="2">
    <source>
        <dbReference type="ARBA" id="ARBA00006484"/>
    </source>
</evidence>
<dbReference type="SMART" id="SM00826">
    <property type="entry name" value="PKS_DH"/>
    <property type="match status" value="1"/>
</dbReference>
<dbReference type="InterPro" id="IPR013968">
    <property type="entry name" value="PKS_KR"/>
</dbReference>
<dbReference type="InterPro" id="IPR014043">
    <property type="entry name" value="Acyl_transferase_dom"/>
</dbReference>
<dbReference type="InterPro" id="IPR001227">
    <property type="entry name" value="Ac_transferase_dom_sf"/>
</dbReference>
<protein>
    <submittedName>
        <fullName evidence="14">Uncharacterized protein</fullName>
    </submittedName>
</protein>
<evidence type="ECO:0000313" key="14">
    <source>
        <dbReference type="EMBL" id="PWQ95010.1"/>
    </source>
</evidence>
<dbReference type="InterPro" id="IPR016039">
    <property type="entry name" value="Thiolase-like"/>
</dbReference>
<dbReference type="Pfam" id="PF00698">
    <property type="entry name" value="Acyl_transf_1"/>
    <property type="match status" value="1"/>
</dbReference>
<dbReference type="Gene3D" id="3.10.129.110">
    <property type="entry name" value="Polyketide synthase dehydratase"/>
    <property type="match status" value="1"/>
</dbReference>
<dbReference type="SUPFAM" id="SSF55048">
    <property type="entry name" value="Probable ACP-binding domain of malonyl-CoA ACP transacylase"/>
    <property type="match status" value="1"/>
</dbReference>
<dbReference type="FunFam" id="3.40.47.10:FF:000019">
    <property type="entry name" value="Polyketide synthase type I"/>
    <property type="match status" value="1"/>
</dbReference>
<dbReference type="InterPro" id="IPR020806">
    <property type="entry name" value="PKS_PP-bd"/>
</dbReference>
<dbReference type="Pfam" id="PF21089">
    <property type="entry name" value="PKS_DH_N"/>
    <property type="match status" value="1"/>
</dbReference>
<dbReference type="SMART" id="SM00822">
    <property type="entry name" value="PKS_KR"/>
    <property type="match status" value="1"/>
</dbReference>
<dbReference type="Gene3D" id="3.40.50.150">
    <property type="entry name" value="Vaccinia Virus protein VP39"/>
    <property type="match status" value="1"/>
</dbReference>
<dbReference type="SUPFAM" id="SSF53335">
    <property type="entry name" value="S-adenosyl-L-methionine-dependent methyltransferases"/>
    <property type="match status" value="1"/>
</dbReference>
<dbReference type="UniPathway" id="UPA00094"/>